<evidence type="ECO:0000256" key="5">
    <source>
        <dbReference type="ARBA" id="ARBA00023180"/>
    </source>
</evidence>
<keyword evidence="5" id="KW-0325">Glycoprotein</keyword>
<dbReference type="GO" id="GO:0009986">
    <property type="term" value="C:cell surface"/>
    <property type="evidence" value="ECO:0007669"/>
    <property type="project" value="TreeGrafter"/>
</dbReference>
<dbReference type="InterPro" id="IPR036941">
    <property type="entry name" value="Rcpt_L-dom_sf"/>
</dbReference>
<dbReference type="GO" id="GO:0009277">
    <property type="term" value="C:fungal-type cell wall"/>
    <property type="evidence" value="ECO:0007669"/>
    <property type="project" value="TreeGrafter"/>
</dbReference>
<evidence type="ECO:0000256" key="3">
    <source>
        <dbReference type="ARBA" id="ARBA00022525"/>
    </source>
</evidence>
<evidence type="ECO:0000313" key="9">
    <source>
        <dbReference type="Proteomes" id="UP000799421"/>
    </source>
</evidence>
<evidence type="ECO:0000256" key="1">
    <source>
        <dbReference type="ARBA" id="ARBA00004191"/>
    </source>
</evidence>
<name>A0A6A7CCC9_9PEZI</name>
<accession>A0A6A7CCC9</accession>
<keyword evidence="2" id="KW-0134">Cell wall</keyword>
<dbReference type="Proteomes" id="UP000799421">
    <property type="component" value="Unassembled WGS sequence"/>
</dbReference>
<evidence type="ECO:0000256" key="4">
    <source>
        <dbReference type="ARBA" id="ARBA00022729"/>
    </source>
</evidence>
<dbReference type="SUPFAM" id="SSF52058">
    <property type="entry name" value="L domain-like"/>
    <property type="match status" value="2"/>
</dbReference>
<evidence type="ECO:0000313" key="8">
    <source>
        <dbReference type="EMBL" id="KAF2864128.1"/>
    </source>
</evidence>
<dbReference type="Pfam" id="PF12454">
    <property type="entry name" value="Ecm33"/>
    <property type="match status" value="1"/>
</dbReference>
<dbReference type="GO" id="GO:0005886">
    <property type="term" value="C:plasma membrane"/>
    <property type="evidence" value="ECO:0007669"/>
    <property type="project" value="TreeGrafter"/>
</dbReference>
<comment type="subcellular location">
    <subcellularLocation>
        <location evidence="1">Secreted</location>
        <location evidence="1">Cell wall</location>
    </subcellularLocation>
</comment>
<feature type="chain" id="PRO_5025333999" description="GPI-anchored cell wall organization protein Ecm33" evidence="7">
    <location>
        <begin position="20"/>
        <end position="397"/>
    </location>
</feature>
<reference evidence="8" key="1">
    <citation type="journal article" date="2020" name="Stud. Mycol.">
        <title>101 Dothideomycetes genomes: a test case for predicting lifestyles and emergence of pathogens.</title>
        <authorList>
            <person name="Haridas S."/>
            <person name="Albert R."/>
            <person name="Binder M."/>
            <person name="Bloem J."/>
            <person name="Labutti K."/>
            <person name="Salamov A."/>
            <person name="Andreopoulos B."/>
            <person name="Baker S."/>
            <person name="Barry K."/>
            <person name="Bills G."/>
            <person name="Bluhm B."/>
            <person name="Cannon C."/>
            <person name="Castanera R."/>
            <person name="Culley D."/>
            <person name="Daum C."/>
            <person name="Ezra D."/>
            <person name="Gonzalez J."/>
            <person name="Henrissat B."/>
            <person name="Kuo A."/>
            <person name="Liang C."/>
            <person name="Lipzen A."/>
            <person name="Lutzoni F."/>
            <person name="Magnuson J."/>
            <person name="Mondo S."/>
            <person name="Nolan M."/>
            <person name="Ohm R."/>
            <person name="Pangilinan J."/>
            <person name="Park H.-J."/>
            <person name="Ramirez L."/>
            <person name="Alfaro M."/>
            <person name="Sun H."/>
            <person name="Tritt A."/>
            <person name="Yoshinaga Y."/>
            <person name="Zwiers L.-H."/>
            <person name="Turgeon B."/>
            <person name="Goodwin S."/>
            <person name="Spatafora J."/>
            <person name="Crous P."/>
            <person name="Grigoriev I."/>
        </authorList>
    </citation>
    <scope>NUCLEOTIDE SEQUENCE</scope>
    <source>
        <strain evidence="8">CBS 480.64</strain>
    </source>
</reference>
<sequence length="397" mass="40836">MGFIRQVLPVLAIVSQAVAGPCSAATATIQNAGDASQLASCTTFSGSIAIATGTTDSIDISGVRAITGSLIANNVTQLTSLSADSLQTIGDTFSLNGLTVLANLNFPQLTKVDTIDWTALPALQGLSFSTGVQQANQVSIQNTQLNTLAGINLETVTSIIIANNNYLDEINMQLGNVTERLILEANGRNVSAIFPNMMWAYNITMRNVSTVSTPSLASINGSMGFYANFFDSVAAPNLTTVGGSLSFVSNANAQNLSFPQLKKVGGGLGVQNNTALKAISFPQLQSVGGAVDFYGNFTDVALPKLSDVRGAFNLQSSKDITNACNHFKPLSGSNNVIKGTYTCSGGRSRPGGTGTLSPGTNSGNSGSQQSQSSSATAVYVSSGAGIMSVLAAVFGLL</sequence>
<evidence type="ECO:0000256" key="6">
    <source>
        <dbReference type="SAM" id="MobiDB-lite"/>
    </source>
</evidence>
<dbReference type="PANTHER" id="PTHR31018:SF3">
    <property type="entry name" value="RECEPTOR PROTEIN-TYROSINE KINASE"/>
    <property type="match status" value="1"/>
</dbReference>
<keyword evidence="9" id="KW-1185">Reference proteome</keyword>
<keyword evidence="3" id="KW-0964">Secreted</keyword>
<dbReference type="Gene3D" id="3.80.20.20">
    <property type="entry name" value="Receptor L-domain"/>
    <property type="match status" value="2"/>
</dbReference>
<feature type="compositionally biased region" description="Low complexity" evidence="6">
    <location>
        <begin position="355"/>
        <end position="371"/>
    </location>
</feature>
<dbReference type="GO" id="GO:0031505">
    <property type="term" value="P:fungal-type cell wall organization"/>
    <property type="evidence" value="ECO:0007669"/>
    <property type="project" value="TreeGrafter"/>
</dbReference>
<dbReference type="InterPro" id="IPR051648">
    <property type="entry name" value="CWI-Assembly_Regulator"/>
</dbReference>
<evidence type="ECO:0000256" key="7">
    <source>
        <dbReference type="SAM" id="SignalP"/>
    </source>
</evidence>
<protein>
    <recommendedName>
        <fullName evidence="10">GPI-anchored cell wall organization protein Ecm33</fullName>
    </recommendedName>
</protein>
<dbReference type="AlphaFoldDB" id="A0A6A7CCC9"/>
<keyword evidence="4 7" id="KW-0732">Signal</keyword>
<dbReference type="EMBL" id="MU005958">
    <property type="protein sequence ID" value="KAF2864128.1"/>
    <property type="molecule type" value="Genomic_DNA"/>
</dbReference>
<evidence type="ECO:0000256" key="2">
    <source>
        <dbReference type="ARBA" id="ARBA00022512"/>
    </source>
</evidence>
<proteinExistence type="predicted"/>
<organism evidence="8 9">
    <name type="scientific">Piedraia hortae CBS 480.64</name>
    <dbReference type="NCBI Taxonomy" id="1314780"/>
    <lineage>
        <taxon>Eukaryota</taxon>
        <taxon>Fungi</taxon>
        <taxon>Dikarya</taxon>
        <taxon>Ascomycota</taxon>
        <taxon>Pezizomycotina</taxon>
        <taxon>Dothideomycetes</taxon>
        <taxon>Dothideomycetidae</taxon>
        <taxon>Capnodiales</taxon>
        <taxon>Piedraiaceae</taxon>
        <taxon>Piedraia</taxon>
    </lineage>
</organism>
<evidence type="ECO:0008006" key="10">
    <source>
        <dbReference type="Google" id="ProtNLM"/>
    </source>
</evidence>
<dbReference type="PANTHER" id="PTHR31018">
    <property type="entry name" value="SPORULATION-SPECIFIC PROTEIN-RELATED"/>
    <property type="match status" value="1"/>
</dbReference>
<dbReference type="OrthoDB" id="536881at2759"/>
<feature type="region of interest" description="Disordered" evidence="6">
    <location>
        <begin position="343"/>
        <end position="371"/>
    </location>
</feature>
<feature type="signal peptide" evidence="7">
    <location>
        <begin position="1"/>
        <end position="19"/>
    </location>
</feature>
<gene>
    <name evidence="8" type="ORF">K470DRAFT_225266</name>
</gene>